<evidence type="ECO:0000313" key="2">
    <source>
        <dbReference type="EMBL" id="CAK7272963.1"/>
    </source>
</evidence>
<protein>
    <submittedName>
        <fullName evidence="2">Uncharacterized protein</fullName>
    </submittedName>
</protein>
<proteinExistence type="predicted"/>
<accession>A0ABP0DXE9</accession>
<sequence length="181" mass="19262">MSIDAIMHSDAPKSPTFSTRSTRNHDTGFPLSFCGSGNTTWRHPEADTSPNACISSNDIAVERLYSRSRRSFMQSKNKRMTLGHGKLTKADLEAYSELPSLAEMPRRANVSTSSSFSSHKSRFSADGGPSTSVAGGGGGSGLNEPNGANAGVPCLQANTRQPDASHSGTHSSVLRKLRLHN</sequence>
<dbReference type="EMBL" id="CAWUON010000101">
    <property type="protein sequence ID" value="CAK7272963.1"/>
    <property type="molecule type" value="Genomic_DNA"/>
</dbReference>
<evidence type="ECO:0000256" key="1">
    <source>
        <dbReference type="SAM" id="MobiDB-lite"/>
    </source>
</evidence>
<gene>
    <name evidence="2" type="ORF">SEPCBS119000_005401</name>
</gene>
<evidence type="ECO:0000313" key="3">
    <source>
        <dbReference type="Proteomes" id="UP001642502"/>
    </source>
</evidence>
<feature type="compositionally biased region" description="Polar residues" evidence="1">
    <location>
        <begin position="156"/>
        <end position="172"/>
    </location>
</feature>
<name>A0ABP0DXE9_9PEZI</name>
<dbReference type="Proteomes" id="UP001642502">
    <property type="component" value="Unassembled WGS sequence"/>
</dbReference>
<reference evidence="2 3" key="1">
    <citation type="submission" date="2024-01" db="EMBL/GenBank/DDBJ databases">
        <authorList>
            <person name="Allen C."/>
            <person name="Tagirdzhanova G."/>
        </authorList>
    </citation>
    <scope>NUCLEOTIDE SEQUENCE [LARGE SCALE GENOMIC DNA]</scope>
    <source>
        <strain evidence="2 3">CBS 119000</strain>
    </source>
</reference>
<feature type="region of interest" description="Disordered" evidence="1">
    <location>
        <begin position="106"/>
        <end position="181"/>
    </location>
</feature>
<feature type="region of interest" description="Disordered" evidence="1">
    <location>
        <begin position="1"/>
        <end position="24"/>
    </location>
</feature>
<keyword evidence="3" id="KW-1185">Reference proteome</keyword>
<comment type="caution">
    <text evidence="2">The sequence shown here is derived from an EMBL/GenBank/DDBJ whole genome shotgun (WGS) entry which is preliminary data.</text>
</comment>
<organism evidence="2 3">
    <name type="scientific">Sporothrix epigloea</name>
    <dbReference type="NCBI Taxonomy" id="1892477"/>
    <lineage>
        <taxon>Eukaryota</taxon>
        <taxon>Fungi</taxon>
        <taxon>Dikarya</taxon>
        <taxon>Ascomycota</taxon>
        <taxon>Pezizomycotina</taxon>
        <taxon>Sordariomycetes</taxon>
        <taxon>Sordariomycetidae</taxon>
        <taxon>Ophiostomatales</taxon>
        <taxon>Ophiostomataceae</taxon>
        <taxon>Sporothrix</taxon>
    </lineage>
</organism>